<protein>
    <submittedName>
        <fullName evidence="4">Sugar phosphate isomerase/epimerase</fullName>
    </submittedName>
</protein>
<dbReference type="GO" id="GO:0016853">
    <property type="term" value="F:isomerase activity"/>
    <property type="evidence" value="ECO:0007669"/>
    <property type="project" value="UniProtKB-KW"/>
</dbReference>
<keyword evidence="4" id="KW-0413">Isomerase</keyword>
<dbReference type="SUPFAM" id="SSF51658">
    <property type="entry name" value="Xylose isomerase-like"/>
    <property type="match status" value="1"/>
</dbReference>
<dbReference type="RefSeq" id="WP_192865270.1">
    <property type="nucleotide sequence ID" value="NZ_JADAQT010000110.1"/>
</dbReference>
<gene>
    <name evidence="4" type="ORF">IHE71_23840</name>
</gene>
<evidence type="ECO:0000313" key="4">
    <source>
        <dbReference type="EMBL" id="MBE1878732.1"/>
    </source>
</evidence>
<dbReference type="InterPro" id="IPR036237">
    <property type="entry name" value="Xyl_isomerase-like_sf"/>
</dbReference>
<dbReference type="Gene3D" id="3.20.20.150">
    <property type="entry name" value="Divalent-metal-dependent TIM barrel enzymes"/>
    <property type="match status" value="1"/>
</dbReference>
<sequence>MSADNTAPGKAGSTPAAPSSSSFPTGLRRASLNTATVKHATLAEACEVAAAAGFGAVGPWRDRVQEVGAAEAARIVADAGLVASSLCRGGFLTARDDAGIAAALDDNKRAFEEAATIGAPELIFVVGGLPAMSASGAGPRPDAGPADRDLVATRARVADRIADLVPVAREHGVRIVLEPLHPIFAADRAVISTLGQALDLAEPFAPEEVGVVVDTYHVWWDPELREQIERAGRARRIASYQVCDWILPLAAEPLNSRGHVGDGYIDFATISGWVRDAGYAGYIETEIFNEEIWAAPPAETASTVLSRYADHVAPHL</sequence>
<feature type="domain" description="Xylose isomerase-like TIM barrel" evidence="3">
    <location>
        <begin position="47"/>
        <end position="299"/>
    </location>
</feature>
<accession>A0ABR9N4Y3</accession>
<reference evidence="4 5" key="1">
    <citation type="submission" date="2020-10" db="EMBL/GenBank/DDBJ databases">
        <title>Myceligenerans pegani sp. nov., an endophytic actinomycete isolated from Peganum harmala L. in Xinjiang, China.</title>
        <authorList>
            <person name="Xin L."/>
        </authorList>
    </citation>
    <scope>NUCLEOTIDE SEQUENCE [LARGE SCALE GENOMIC DNA]</scope>
    <source>
        <strain evidence="4 5">TRM65318</strain>
    </source>
</reference>
<keyword evidence="5" id="KW-1185">Reference proteome</keyword>
<dbReference type="InterPro" id="IPR050312">
    <property type="entry name" value="IolE/XylAMocC-like"/>
</dbReference>
<evidence type="ECO:0000256" key="2">
    <source>
        <dbReference type="SAM" id="MobiDB-lite"/>
    </source>
</evidence>
<feature type="compositionally biased region" description="Low complexity" evidence="2">
    <location>
        <begin position="1"/>
        <end position="26"/>
    </location>
</feature>
<dbReference type="PANTHER" id="PTHR12110">
    <property type="entry name" value="HYDROXYPYRUVATE ISOMERASE"/>
    <property type="match status" value="1"/>
</dbReference>
<evidence type="ECO:0000313" key="5">
    <source>
        <dbReference type="Proteomes" id="UP000625527"/>
    </source>
</evidence>
<dbReference type="Proteomes" id="UP000625527">
    <property type="component" value="Unassembled WGS sequence"/>
</dbReference>
<organism evidence="4 5">
    <name type="scientific">Myceligenerans pegani</name>
    <dbReference type="NCBI Taxonomy" id="2776917"/>
    <lineage>
        <taxon>Bacteria</taxon>
        <taxon>Bacillati</taxon>
        <taxon>Actinomycetota</taxon>
        <taxon>Actinomycetes</taxon>
        <taxon>Micrococcales</taxon>
        <taxon>Promicromonosporaceae</taxon>
        <taxon>Myceligenerans</taxon>
    </lineage>
</organism>
<keyword evidence="1" id="KW-0119">Carbohydrate metabolism</keyword>
<evidence type="ECO:0000256" key="1">
    <source>
        <dbReference type="ARBA" id="ARBA00023277"/>
    </source>
</evidence>
<dbReference type="InterPro" id="IPR013022">
    <property type="entry name" value="Xyl_isomerase-like_TIM-brl"/>
</dbReference>
<feature type="region of interest" description="Disordered" evidence="2">
    <location>
        <begin position="1"/>
        <end position="27"/>
    </location>
</feature>
<proteinExistence type="predicted"/>
<dbReference type="Pfam" id="PF01261">
    <property type="entry name" value="AP_endonuc_2"/>
    <property type="match status" value="1"/>
</dbReference>
<name>A0ABR9N4Y3_9MICO</name>
<evidence type="ECO:0000259" key="3">
    <source>
        <dbReference type="Pfam" id="PF01261"/>
    </source>
</evidence>
<dbReference type="PANTHER" id="PTHR12110:SF52">
    <property type="entry name" value="XYLOSE ISOMERASE"/>
    <property type="match status" value="1"/>
</dbReference>
<dbReference type="EMBL" id="JADAQT010000110">
    <property type="protein sequence ID" value="MBE1878732.1"/>
    <property type="molecule type" value="Genomic_DNA"/>
</dbReference>
<comment type="caution">
    <text evidence="4">The sequence shown here is derived from an EMBL/GenBank/DDBJ whole genome shotgun (WGS) entry which is preliminary data.</text>
</comment>